<evidence type="ECO:0000256" key="1">
    <source>
        <dbReference type="SAM" id="Phobius"/>
    </source>
</evidence>
<dbReference type="Proteomes" id="UP000464754">
    <property type="component" value="Chromosome"/>
</dbReference>
<accession>A0A6N4TLC2</accession>
<sequence>MRKIIPYGLFLCFLLSLAFGSLTYASTKEALTLWFEKLVPSMFVTMVLIRLLYKTNLLYAFTPKWLCKCFGVSKDVFAFLICSIFLGFPASSGFLDEQCYVCHIEESQRKRLLYTCCFPTIGFVVLTIGEVLFHSLKIGFLLYAAQLLSGLTLLFITRSTPVYATFPHPNKTQLSFSLLSDAIKESGITLFMIGGYLMVFMSISTLFFQFLPEAVSLPLQIIQEFSSGVYIISNLSCHTFLKQCFISMLLGFGGLCVHMQIFSFLNYTHLSYPRFLCFRILQALFSLLFFLILSFAL</sequence>
<dbReference type="EMBL" id="AP019695">
    <property type="protein sequence ID" value="BBK24056.1"/>
    <property type="molecule type" value="Genomic_DNA"/>
</dbReference>
<name>A0A6N4TLC2_9FIRM</name>
<keyword evidence="1" id="KW-1133">Transmembrane helix</keyword>
<feature type="transmembrane region" description="Helical" evidence="1">
    <location>
        <begin position="112"/>
        <end position="133"/>
    </location>
</feature>
<evidence type="ECO:0000313" key="2">
    <source>
        <dbReference type="EMBL" id="BBK24056.1"/>
    </source>
</evidence>
<proteinExistence type="predicted"/>
<evidence type="ECO:0008006" key="4">
    <source>
        <dbReference type="Google" id="ProtNLM"/>
    </source>
</evidence>
<dbReference type="RefSeq" id="WP_118276708.1">
    <property type="nucleotide sequence ID" value="NZ_AP019695.1"/>
</dbReference>
<keyword evidence="1" id="KW-0812">Transmembrane</keyword>
<organism evidence="2 3">
    <name type="scientific">Amedibacterium intestinale</name>
    <dbReference type="NCBI Taxonomy" id="2583452"/>
    <lineage>
        <taxon>Bacteria</taxon>
        <taxon>Bacillati</taxon>
        <taxon>Bacillota</taxon>
        <taxon>Erysipelotrichia</taxon>
        <taxon>Erysipelotrichales</taxon>
        <taxon>Erysipelotrichaceae</taxon>
        <taxon>Amedibacterium</taxon>
    </lineage>
</organism>
<gene>
    <name evidence="2" type="ORF">Aargi30884_29590</name>
</gene>
<feature type="transmembrane region" description="Helical" evidence="1">
    <location>
        <begin position="277"/>
        <end position="296"/>
    </location>
</feature>
<feature type="transmembrane region" description="Helical" evidence="1">
    <location>
        <begin position="35"/>
        <end position="53"/>
    </location>
</feature>
<feature type="transmembrane region" description="Helical" evidence="1">
    <location>
        <begin position="140"/>
        <end position="166"/>
    </location>
</feature>
<reference evidence="3" key="1">
    <citation type="submission" date="2019-05" db="EMBL/GenBank/DDBJ databases">
        <title>Complete genome sequencing of Absiella argi strain JCM 30884.</title>
        <authorList>
            <person name="Sakamoto M."/>
            <person name="Murakami T."/>
            <person name="Mori H."/>
        </authorList>
    </citation>
    <scope>NUCLEOTIDE SEQUENCE [LARGE SCALE GENOMIC DNA]</scope>
    <source>
        <strain evidence="3">JCM 30884</strain>
    </source>
</reference>
<protein>
    <recommendedName>
        <fullName evidence="4">Sporulation integral membrane protein YlbJ</fullName>
    </recommendedName>
</protein>
<evidence type="ECO:0000313" key="3">
    <source>
        <dbReference type="Proteomes" id="UP000464754"/>
    </source>
</evidence>
<feature type="transmembrane region" description="Helical" evidence="1">
    <location>
        <begin position="245"/>
        <end position="265"/>
    </location>
</feature>
<feature type="transmembrane region" description="Helical" evidence="1">
    <location>
        <begin position="65"/>
        <end position="88"/>
    </location>
</feature>
<keyword evidence="1" id="KW-0472">Membrane</keyword>
<feature type="transmembrane region" description="Helical" evidence="1">
    <location>
        <begin position="186"/>
        <end position="208"/>
    </location>
</feature>
<dbReference type="AlphaFoldDB" id="A0A6N4TLC2"/>
<keyword evidence="3" id="KW-1185">Reference proteome</keyword>
<dbReference type="KEGG" id="aarg:Aargi30884_29590"/>